<dbReference type="GO" id="GO:0003960">
    <property type="term" value="F:quinone reductase (NADPH) activity"/>
    <property type="evidence" value="ECO:0007669"/>
    <property type="project" value="TreeGrafter"/>
</dbReference>
<reference evidence="5 6" key="1">
    <citation type="submission" date="2024-02" db="EMBL/GenBank/DDBJ databases">
        <title>Chromosome-scale genome assembly of the rough periwinkle Littorina saxatilis.</title>
        <authorList>
            <person name="De Jode A."/>
            <person name="Faria R."/>
            <person name="Formenti G."/>
            <person name="Sims Y."/>
            <person name="Smith T.P."/>
            <person name="Tracey A."/>
            <person name="Wood J.M.D."/>
            <person name="Zagrodzka Z.B."/>
            <person name="Johannesson K."/>
            <person name="Butlin R.K."/>
            <person name="Leder E.H."/>
        </authorList>
    </citation>
    <scope>NUCLEOTIDE SEQUENCE [LARGE SCALE GENOMIC DNA]</scope>
    <source>
        <strain evidence="5">Snail1</strain>
        <tissue evidence="5">Muscle</tissue>
    </source>
</reference>
<dbReference type="Pfam" id="PF08240">
    <property type="entry name" value="ADH_N"/>
    <property type="match status" value="1"/>
</dbReference>
<feature type="domain" description="Enoyl reductase (ER)" evidence="4">
    <location>
        <begin position="37"/>
        <end position="352"/>
    </location>
</feature>
<dbReference type="EMBL" id="JBAMIC010000004">
    <property type="protein sequence ID" value="KAK7108611.1"/>
    <property type="molecule type" value="Genomic_DNA"/>
</dbReference>
<feature type="chain" id="PRO_5042969569" description="Enoyl reductase (ER) domain-containing protein" evidence="3">
    <location>
        <begin position="25"/>
        <end position="363"/>
    </location>
</feature>
<evidence type="ECO:0000313" key="6">
    <source>
        <dbReference type="Proteomes" id="UP001374579"/>
    </source>
</evidence>
<dbReference type="SUPFAM" id="SSF50129">
    <property type="entry name" value="GroES-like"/>
    <property type="match status" value="1"/>
</dbReference>
<name>A0AAN9BLR2_9CAEN</name>
<dbReference type="SMART" id="SM00829">
    <property type="entry name" value="PKS_ER"/>
    <property type="match status" value="1"/>
</dbReference>
<dbReference type="InterPro" id="IPR036291">
    <property type="entry name" value="NAD(P)-bd_dom_sf"/>
</dbReference>
<dbReference type="PANTHER" id="PTHR48106">
    <property type="entry name" value="QUINONE OXIDOREDUCTASE PIG3-RELATED"/>
    <property type="match status" value="1"/>
</dbReference>
<dbReference type="InterPro" id="IPR013149">
    <property type="entry name" value="ADH-like_C"/>
</dbReference>
<evidence type="ECO:0000256" key="1">
    <source>
        <dbReference type="ARBA" id="ARBA00022857"/>
    </source>
</evidence>
<keyword evidence="3" id="KW-0732">Signal</keyword>
<feature type="signal peptide" evidence="3">
    <location>
        <begin position="1"/>
        <end position="24"/>
    </location>
</feature>
<keyword evidence="2" id="KW-0560">Oxidoreductase</keyword>
<dbReference type="Pfam" id="PF00107">
    <property type="entry name" value="ADH_zinc_N"/>
    <property type="match status" value="1"/>
</dbReference>
<evidence type="ECO:0000256" key="2">
    <source>
        <dbReference type="ARBA" id="ARBA00023002"/>
    </source>
</evidence>
<keyword evidence="6" id="KW-1185">Reference proteome</keyword>
<evidence type="ECO:0000313" key="5">
    <source>
        <dbReference type="EMBL" id="KAK7108611.1"/>
    </source>
</evidence>
<evidence type="ECO:0000256" key="3">
    <source>
        <dbReference type="SAM" id="SignalP"/>
    </source>
</evidence>
<dbReference type="GO" id="GO:0048038">
    <property type="term" value="F:quinone binding"/>
    <property type="evidence" value="ECO:0007669"/>
    <property type="project" value="TreeGrafter"/>
</dbReference>
<dbReference type="AlphaFoldDB" id="A0AAN9BLR2"/>
<dbReference type="PANTHER" id="PTHR48106:SF18">
    <property type="entry name" value="QUINONE OXIDOREDUCTASE PIG3"/>
    <property type="match status" value="1"/>
</dbReference>
<dbReference type="Gene3D" id="3.40.50.720">
    <property type="entry name" value="NAD(P)-binding Rossmann-like Domain"/>
    <property type="match status" value="1"/>
</dbReference>
<dbReference type="SUPFAM" id="SSF51735">
    <property type="entry name" value="NAD(P)-binding Rossmann-fold domains"/>
    <property type="match status" value="1"/>
</dbReference>
<keyword evidence="1" id="KW-0521">NADP</keyword>
<dbReference type="InterPro" id="IPR014189">
    <property type="entry name" value="Quinone_OxRdtase_PIG3"/>
</dbReference>
<dbReference type="InterPro" id="IPR011032">
    <property type="entry name" value="GroES-like_sf"/>
</dbReference>
<accession>A0AAN9BLR2</accession>
<dbReference type="InterPro" id="IPR020843">
    <property type="entry name" value="ER"/>
</dbReference>
<comment type="caution">
    <text evidence="5">The sequence shown here is derived from an EMBL/GenBank/DDBJ whole genome shotgun (WGS) entry which is preliminary data.</text>
</comment>
<dbReference type="InterPro" id="IPR013154">
    <property type="entry name" value="ADH-like_N"/>
</dbReference>
<dbReference type="NCBIfam" id="TIGR02824">
    <property type="entry name" value="quinone_pig3"/>
    <property type="match status" value="1"/>
</dbReference>
<dbReference type="CDD" id="cd05276">
    <property type="entry name" value="p53_inducible_oxidoreductase"/>
    <property type="match status" value="1"/>
</dbReference>
<protein>
    <recommendedName>
        <fullName evidence="4">Enoyl reductase (ER) domain-containing protein</fullName>
    </recommendedName>
</protein>
<organism evidence="5 6">
    <name type="scientific">Littorina saxatilis</name>
    <dbReference type="NCBI Taxonomy" id="31220"/>
    <lineage>
        <taxon>Eukaryota</taxon>
        <taxon>Metazoa</taxon>
        <taxon>Spiralia</taxon>
        <taxon>Lophotrochozoa</taxon>
        <taxon>Mollusca</taxon>
        <taxon>Gastropoda</taxon>
        <taxon>Caenogastropoda</taxon>
        <taxon>Littorinimorpha</taxon>
        <taxon>Littorinoidea</taxon>
        <taxon>Littorinidae</taxon>
        <taxon>Littorina</taxon>
    </lineage>
</organism>
<dbReference type="GO" id="GO:0070402">
    <property type="term" value="F:NADPH binding"/>
    <property type="evidence" value="ECO:0007669"/>
    <property type="project" value="TreeGrafter"/>
</dbReference>
<evidence type="ECO:0000259" key="4">
    <source>
        <dbReference type="SMART" id="SM00829"/>
    </source>
</evidence>
<sequence>MKVNLNLAVVSLCCVIVVVMRVSSKNMMRAVQFREPGGPENLYIGEVERPVPGKGEVLIKVKATAINRADTLQRKGLYPVPAGVTDILGLEAAGEISEIGPGCNQRWKVGDRVMALLAGGGNAEYVSSPEGQVMPIPSTLDFPQAAAIPEVWVTAFQLLHAIGKVMAGETVLIHGGASGVGTAAIQLCVQAGARPLVTAGSAVKLETTRNLGAVGNFNYKEDDVVAEVMRATNGKGVNIVLDCVGGSMYETNINVLGMDGRWVVYGLMGGGNVNGDLLRKVLAKRLSITGTTLRSRSLQYKEQLVQDFSRLALPLFENRTFRPVIHTLFPLAEIGRAHELMEDNLNTGKIILQVEESTGKEEL</sequence>
<dbReference type="Gene3D" id="3.90.180.10">
    <property type="entry name" value="Medium-chain alcohol dehydrogenases, catalytic domain"/>
    <property type="match status" value="1"/>
</dbReference>
<dbReference type="Proteomes" id="UP001374579">
    <property type="component" value="Unassembled WGS sequence"/>
</dbReference>
<gene>
    <name evidence="5" type="ORF">V1264_016313</name>
</gene>
<proteinExistence type="predicted"/>